<protein>
    <recommendedName>
        <fullName evidence="3">C2H2-type domain-containing protein</fullName>
    </recommendedName>
</protein>
<dbReference type="PROSITE" id="PS50157">
    <property type="entry name" value="ZINC_FINGER_C2H2_2"/>
    <property type="match status" value="1"/>
</dbReference>
<dbReference type="GO" id="GO:0008270">
    <property type="term" value="F:zinc ion binding"/>
    <property type="evidence" value="ECO:0007669"/>
    <property type="project" value="UniProtKB-KW"/>
</dbReference>
<reference evidence="4" key="1">
    <citation type="submission" date="2022-07" db="EMBL/GenBank/DDBJ databases">
        <title>Phylogenomic reconstructions and comparative analyses of Kickxellomycotina fungi.</title>
        <authorList>
            <person name="Reynolds N.K."/>
            <person name="Stajich J.E."/>
            <person name="Barry K."/>
            <person name="Grigoriev I.V."/>
            <person name="Crous P."/>
            <person name="Smith M.E."/>
        </authorList>
    </citation>
    <scope>NUCLEOTIDE SEQUENCE</scope>
    <source>
        <strain evidence="4">NRRL 1566</strain>
    </source>
</reference>
<keyword evidence="1" id="KW-0863">Zinc-finger</keyword>
<dbReference type="Proteomes" id="UP001139887">
    <property type="component" value="Unassembled WGS sequence"/>
</dbReference>
<keyword evidence="5" id="KW-1185">Reference proteome</keyword>
<accession>A0A9W8LY87</accession>
<name>A0A9W8LY87_9FUNG</name>
<evidence type="ECO:0000259" key="3">
    <source>
        <dbReference type="PROSITE" id="PS50157"/>
    </source>
</evidence>
<gene>
    <name evidence="4" type="ORF">IWW36_004206</name>
</gene>
<dbReference type="OrthoDB" id="5542533at2759"/>
<dbReference type="AlphaFoldDB" id="A0A9W8LY87"/>
<dbReference type="PROSITE" id="PS00028">
    <property type="entry name" value="ZINC_FINGER_C2H2_1"/>
    <property type="match status" value="1"/>
</dbReference>
<keyword evidence="1" id="KW-0862">Zinc</keyword>
<keyword evidence="1" id="KW-0479">Metal-binding</keyword>
<proteinExistence type="predicted"/>
<evidence type="ECO:0000256" key="1">
    <source>
        <dbReference type="PROSITE-ProRule" id="PRU00042"/>
    </source>
</evidence>
<feature type="domain" description="C2H2-type" evidence="3">
    <location>
        <begin position="193"/>
        <end position="222"/>
    </location>
</feature>
<organism evidence="4 5">
    <name type="scientific">Coemansia brasiliensis</name>
    <dbReference type="NCBI Taxonomy" id="2650707"/>
    <lineage>
        <taxon>Eukaryota</taxon>
        <taxon>Fungi</taxon>
        <taxon>Fungi incertae sedis</taxon>
        <taxon>Zoopagomycota</taxon>
        <taxon>Kickxellomycotina</taxon>
        <taxon>Kickxellomycetes</taxon>
        <taxon>Kickxellales</taxon>
        <taxon>Kickxellaceae</taxon>
        <taxon>Coemansia</taxon>
    </lineage>
</organism>
<evidence type="ECO:0000313" key="4">
    <source>
        <dbReference type="EMBL" id="KAJ2846734.1"/>
    </source>
</evidence>
<evidence type="ECO:0000313" key="5">
    <source>
        <dbReference type="Proteomes" id="UP001139887"/>
    </source>
</evidence>
<comment type="caution">
    <text evidence="4">The sequence shown here is derived from an EMBL/GenBank/DDBJ whole genome shotgun (WGS) entry which is preliminary data.</text>
</comment>
<sequence length="334" mass="37789">MSTRKHAADGLPLLLPLKRYTDSLRDRARIRRSTGSATTISIIEPREITRVDQIWMPTQHSESPVLDISEIIRAKDEMVANAQRAQFSTTLQSPHSASADSEQTLASLPPNAQQDLATADNSPRSTVVADSSGGQQLLPSESSLCNVPRSASLDISRLRIKTAVNGEARRRRLRHDYFRVATMDGKPRIPATYRCPIAMCSRDFARFEQLQAHWTEHPWNRGGILTPVCEGGVRRLGWWEHKRKFFSSLVQGRHKPEFPEYTHADGQAAAQQQRRRTTSMDEVCRSDYGDINLFGSRTYCVSPRIVPMWQVAQWEDEREEREGGGYNVAVPLHL</sequence>
<feature type="region of interest" description="Disordered" evidence="2">
    <location>
        <begin position="113"/>
        <end position="142"/>
    </location>
</feature>
<dbReference type="InterPro" id="IPR013087">
    <property type="entry name" value="Znf_C2H2_type"/>
</dbReference>
<evidence type="ECO:0000256" key="2">
    <source>
        <dbReference type="SAM" id="MobiDB-lite"/>
    </source>
</evidence>
<dbReference type="EMBL" id="JANBUW010000466">
    <property type="protein sequence ID" value="KAJ2846734.1"/>
    <property type="molecule type" value="Genomic_DNA"/>
</dbReference>